<gene>
    <name evidence="1" type="ORF">KCG44_02230</name>
</gene>
<evidence type="ECO:0000313" key="2">
    <source>
        <dbReference type="Proteomes" id="UP000722336"/>
    </source>
</evidence>
<organism evidence="1 2">
    <name type="scientific">Pacificimonas pallii</name>
    <dbReference type="NCBI Taxonomy" id="2827236"/>
    <lineage>
        <taxon>Bacteria</taxon>
        <taxon>Pseudomonadati</taxon>
        <taxon>Pseudomonadota</taxon>
        <taxon>Alphaproteobacteria</taxon>
        <taxon>Sphingomonadales</taxon>
        <taxon>Sphingosinicellaceae</taxon>
        <taxon>Pacificimonas</taxon>
    </lineage>
</organism>
<dbReference type="InterPro" id="IPR051395">
    <property type="entry name" value="Cytochrome_c_Peroxidase/MauG"/>
</dbReference>
<dbReference type="Pfam" id="PF21419">
    <property type="entry name" value="RoxA-like_Cyt-c"/>
    <property type="match status" value="1"/>
</dbReference>
<dbReference type="NCBIfam" id="NF040606">
    <property type="entry name" value="CytoC_perox"/>
    <property type="match status" value="1"/>
</dbReference>
<reference evidence="1 2" key="1">
    <citation type="submission" date="2021-04" db="EMBL/GenBank/DDBJ databases">
        <authorList>
            <person name="Pira H."/>
            <person name="Risdian C."/>
            <person name="Wink J."/>
        </authorList>
    </citation>
    <scope>NUCLEOTIDE SEQUENCE [LARGE SCALE GENOMIC DNA]</scope>
    <source>
        <strain evidence="1 2">WHA3</strain>
    </source>
</reference>
<evidence type="ECO:0000313" key="1">
    <source>
        <dbReference type="EMBL" id="MBV7255598.1"/>
    </source>
</evidence>
<evidence type="ECO:0008006" key="3">
    <source>
        <dbReference type="Google" id="ProtNLM"/>
    </source>
</evidence>
<dbReference type="EMBL" id="JAGSPA010000001">
    <property type="protein sequence ID" value="MBV7255598.1"/>
    <property type="molecule type" value="Genomic_DNA"/>
</dbReference>
<sequence>MRTLDTGLIFGASTIVVALLSACQTGDKGQITACKPTDTVLTGNVAANGLDDAGLLDWAQQSQGSRLMPASWFGALERPDGSGDIADTDFLAGLGFATDDALTYPVGLALDCQDESELPHTKLAWYSGQVHQDPERVEGWVGLNCAACHSGTVTAGNVTKLVPGAPSRLDYQSFVEAVDAALQQTHPDVNPDRFDRFARRVFAASAQDDNDENRALLTAALADLIAWQRKTELRNFPEGEDRPRYGLSRVDAFGHIYNKITLFAGAQDVRNPSNAPVSYPFLWGIQDQKTVQWNGSVANARLNNPLKIGNRELIDYGAFGRNSGEVLGVFGDLKITERPGERPSYKSSVRANNLMRLEELVGKLRPPKLSEFMPLKPDAMTDADYASLVSAGQDLFGRHCSGCHLGAGETNDDGGTEVNVNFAAMQAGGNLTDIGMACNAMLYESETVRMQGVKTELIGGGELPDVAPVGQMLEVSVKGVVADNVGTLVREVLANLWGVEPAFDEPVLTEMTPEDLCMSLIDTEQGRKALQYKARPLDGIWATGPYLHNGSVRTLEQLLMRPEFRETEFWVGSTEFDADGIGFTSQASTDGSTFRFDTSLPGNSNQGHVYGAEIFSGGGDDTEQADARRAILAYMKTL</sequence>
<dbReference type="RefSeq" id="WP_218443940.1">
    <property type="nucleotide sequence ID" value="NZ_JAGSPA010000001.1"/>
</dbReference>
<dbReference type="PANTHER" id="PTHR30600">
    <property type="entry name" value="CYTOCHROME C PEROXIDASE-RELATED"/>
    <property type="match status" value="1"/>
</dbReference>
<protein>
    <recommendedName>
        <fullName evidence="3">Cytochrome c domain-containing protein</fullName>
    </recommendedName>
</protein>
<keyword evidence="2" id="KW-1185">Reference proteome</keyword>
<name>A0ABS6SB10_9SPHN</name>
<proteinExistence type="predicted"/>
<dbReference type="PROSITE" id="PS51257">
    <property type="entry name" value="PROKAR_LIPOPROTEIN"/>
    <property type="match status" value="1"/>
</dbReference>
<dbReference type="PANTHER" id="PTHR30600:SF9">
    <property type="entry name" value="BLR7738 PROTEIN"/>
    <property type="match status" value="1"/>
</dbReference>
<comment type="caution">
    <text evidence="1">The sequence shown here is derived from an EMBL/GenBank/DDBJ whole genome shotgun (WGS) entry which is preliminary data.</text>
</comment>
<accession>A0ABS6SB10</accession>
<dbReference type="Proteomes" id="UP000722336">
    <property type="component" value="Unassembled WGS sequence"/>
</dbReference>
<dbReference type="InterPro" id="IPR047758">
    <property type="entry name" value="CytoC_perox"/>
</dbReference>